<dbReference type="AlphaFoldDB" id="A0A7Y6TYD1"/>
<evidence type="ECO:0000313" key="1">
    <source>
        <dbReference type="EMBL" id="NUZ07971.1"/>
    </source>
</evidence>
<dbReference type="EMBL" id="JABWMJ010000010">
    <property type="protein sequence ID" value="NUZ07971.1"/>
    <property type="molecule type" value="Genomic_DNA"/>
</dbReference>
<gene>
    <name evidence="1" type="ORF">HQN59_19585</name>
</gene>
<accession>A0A7Y6TYD1</accession>
<protein>
    <submittedName>
        <fullName evidence="1">Uncharacterized protein</fullName>
    </submittedName>
</protein>
<dbReference type="Proteomes" id="UP000529637">
    <property type="component" value="Unassembled WGS sequence"/>
</dbReference>
<name>A0A7Y6TYD1_9BURK</name>
<reference evidence="1 2" key="1">
    <citation type="submission" date="2020-06" db="EMBL/GenBank/DDBJ databases">
        <title>Schlegella sp. ID0723 isolated from air conditioner.</title>
        <authorList>
            <person name="Kim D.Y."/>
            <person name="Kim D.-U."/>
        </authorList>
    </citation>
    <scope>NUCLEOTIDE SEQUENCE [LARGE SCALE GENOMIC DNA]</scope>
    <source>
        <strain evidence="1 2">ID0723</strain>
    </source>
</reference>
<organism evidence="1 2">
    <name type="scientific">Piscinibacter koreensis</name>
    <dbReference type="NCBI Taxonomy" id="2742824"/>
    <lineage>
        <taxon>Bacteria</taxon>
        <taxon>Pseudomonadati</taxon>
        <taxon>Pseudomonadota</taxon>
        <taxon>Betaproteobacteria</taxon>
        <taxon>Burkholderiales</taxon>
        <taxon>Sphaerotilaceae</taxon>
        <taxon>Piscinibacter</taxon>
    </lineage>
</organism>
<keyword evidence="2" id="KW-1185">Reference proteome</keyword>
<evidence type="ECO:0000313" key="2">
    <source>
        <dbReference type="Proteomes" id="UP000529637"/>
    </source>
</evidence>
<comment type="caution">
    <text evidence="1">The sequence shown here is derived from an EMBL/GenBank/DDBJ whole genome shotgun (WGS) entry which is preliminary data.</text>
</comment>
<dbReference type="RefSeq" id="WP_176070809.1">
    <property type="nucleotide sequence ID" value="NZ_JABWMJ010000010.1"/>
</dbReference>
<proteinExistence type="predicted"/>
<sequence>MSPLYVLVPLAALAAVALGRAIGVLVRRARLDVAARLPVVPEQFVALPAGSLVLHLDGRQGSTRFAGLSFALADAADTPVQAIPLVFRSRRTSLRGRVLLAVVRFEVPVAGRYRCGWQAWTLRAMSATAGSCLRSHGMAVWSSRSSPSSLRRW</sequence>